<evidence type="ECO:0000313" key="3">
    <source>
        <dbReference type="Proteomes" id="UP000515163"/>
    </source>
</evidence>
<dbReference type="PROSITE" id="PS50146">
    <property type="entry name" value="DAGK"/>
    <property type="match status" value="1"/>
</dbReference>
<dbReference type="GO" id="GO:0016020">
    <property type="term" value="C:membrane"/>
    <property type="evidence" value="ECO:0007669"/>
    <property type="project" value="GOC"/>
</dbReference>
<evidence type="ECO:0000313" key="4">
    <source>
        <dbReference type="RefSeq" id="XP_031550608.1"/>
    </source>
</evidence>
<dbReference type="PANTHER" id="PTHR12358:SF111">
    <property type="entry name" value="CERAMIDE KINASE, ISOFORM A"/>
    <property type="match status" value="1"/>
</dbReference>
<evidence type="ECO:0000259" key="2">
    <source>
        <dbReference type="PROSITE" id="PS50146"/>
    </source>
</evidence>
<dbReference type="AlphaFoldDB" id="A0A6P8H4Z7"/>
<dbReference type="GO" id="GO:0001729">
    <property type="term" value="F:ceramide kinase activity"/>
    <property type="evidence" value="ECO:0007669"/>
    <property type="project" value="TreeGrafter"/>
</dbReference>
<feature type="domain" description="DAGKc" evidence="2">
    <location>
        <begin position="128"/>
        <end position="278"/>
    </location>
</feature>
<dbReference type="SMART" id="SM00046">
    <property type="entry name" value="DAGKc"/>
    <property type="match status" value="1"/>
</dbReference>
<dbReference type="Gene3D" id="2.60.200.40">
    <property type="match status" value="1"/>
</dbReference>
<dbReference type="KEGG" id="aten:116288028"/>
<evidence type="ECO:0000256" key="1">
    <source>
        <dbReference type="SAM" id="MobiDB-lite"/>
    </source>
</evidence>
<protein>
    <submittedName>
        <fullName evidence="4">Ceramide kinase-like</fullName>
    </submittedName>
</protein>
<dbReference type="InParanoid" id="A0A6P8H4Z7"/>
<dbReference type="OrthoDB" id="530923at2759"/>
<dbReference type="FunCoup" id="A0A6P8H4Z7">
    <property type="interactions" value="896"/>
</dbReference>
<proteinExistence type="predicted"/>
<dbReference type="Proteomes" id="UP000515163">
    <property type="component" value="Unplaced"/>
</dbReference>
<dbReference type="RefSeq" id="XP_031550608.1">
    <property type="nucleotide sequence ID" value="XM_031694748.1"/>
</dbReference>
<keyword evidence="3" id="KW-1185">Reference proteome</keyword>
<dbReference type="PANTHER" id="PTHR12358">
    <property type="entry name" value="SPHINGOSINE KINASE"/>
    <property type="match status" value="1"/>
</dbReference>
<dbReference type="InterPro" id="IPR017438">
    <property type="entry name" value="ATP-NAD_kinase_N"/>
</dbReference>
<dbReference type="GeneID" id="116288028"/>
<sequence>MATGGEGSSLFHSVLHHNSKSVNVFITPKTFYWCSEGSEEHPYGNVPPRHSIPLTEIFAVSPNKQVTSQNEDGDIEMSMLKSTSFIIHAIKRMKHHKWKTKRLLFDCQLSSECYEWIQRIQELLDGMQRPRRLLIFINPVGGKKLAGKIYKEKVQPLFDLANIKTEIIVTERANHAKDYLELESLDKLDGIITVGGDGMFHEILNGLIRRTQTDNNVDTTKPDFEPVQPSLTVGVIPAGSTDAIAYCTNGINDPVTSALHIIIGDVHPLDVCSVKHKTEVQRYSVSMAAYGFFGDVLQDSEKLRWMGPKRYDYSGFKKFFINKGYDGSVSFLQDDSLEAHPLDKSRCRTGCYICNPVNKDPFLQETPDETDKQTESDSSSLQWKTIDGRFISVIGVNMSCACAKSPEGLSPSAHLADGYMDLILVKHTSRLQYLRHMLSLANRSNHFNFNFVEVFRVKEFHFKPSQSAEPNDDETDEAAIPARDNDQEILAGPAKKSRGNASKSTWNVDGEPVEEPGVHVRVHCQLIKIFARGIEECSDTPSCALCYRR</sequence>
<gene>
    <name evidence="4" type="primary">LOC116288028</name>
</gene>
<name>A0A6P8H4Z7_ACTTE</name>
<dbReference type="InterPro" id="IPR045363">
    <property type="entry name" value="CERK_C"/>
</dbReference>
<dbReference type="GO" id="GO:0006672">
    <property type="term" value="P:ceramide metabolic process"/>
    <property type="evidence" value="ECO:0007669"/>
    <property type="project" value="TreeGrafter"/>
</dbReference>
<dbReference type="InterPro" id="IPR057465">
    <property type="entry name" value="CERK_PH"/>
</dbReference>
<dbReference type="InterPro" id="IPR001206">
    <property type="entry name" value="Diacylglycerol_kinase_cat_dom"/>
</dbReference>
<dbReference type="Gene3D" id="3.40.50.10330">
    <property type="entry name" value="Probable inorganic polyphosphate/atp-NAD kinase, domain 1"/>
    <property type="match status" value="1"/>
</dbReference>
<dbReference type="Pfam" id="PF25382">
    <property type="entry name" value="PH_CERK"/>
    <property type="match status" value="1"/>
</dbReference>
<dbReference type="SUPFAM" id="SSF111331">
    <property type="entry name" value="NAD kinase/diacylglycerol kinase-like"/>
    <property type="match status" value="1"/>
</dbReference>
<feature type="region of interest" description="Disordered" evidence="1">
    <location>
        <begin position="465"/>
        <end position="510"/>
    </location>
</feature>
<dbReference type="Pfam" id="PF19280">
    <property type="entry name" value="CERK_C"/>
    <property type="match status" value="1"/>
</dbReference>
<reference evidence="4" key="1">
    <citation type="submission" date="2025-08" db="UniProtKB">
        <authorList>
            <consortium name="RefSeq"/>
        </authorList>
    </citation>
    <scope>IDENTIFICATION</scope>
    <source>
        <tissue evidence="4">Tentacle</tissue>
    </source>
</reference>
<accession>A0A6P8H4Z7</accession>
<dbReference type="InterPro" id="IPR016064">
    <property type="entry name" value="NAD/diacylglycerol_kinase_sf"/>
</dbReference>
<dbReference type="Pfam" id="PF00781">
    <property type="entry name" value="DAGK_cat"/>
    <property type="match status" value="1"/>
</dbReference>
<organism evidence="3 4">
    <name type="scientific">Actinia tenebrosa</name>
    <name type="common">Australian red waratah sea anemone</name>
    <dbReference type="NCBI Taxonomy" id="6105"/>
    <lineage>
        <taxon>Eukaryota</taxon>
        <taxon>Metazoa</taxon>
        <taxon>Cnidaria</taxon>
        <taxon>Anthozoa</taxon>
        <taxon>Hexacorallia</taxon>
        <taxon>Actiniaria</taxon>
        <taxon>Actiniidae</taxon>
        <taxon>Actinia</taxon>
    </lineage>
</organism>
<dbReference type="InterPro" id="IPR050187">
    <property type="entry name" value="Lipid_Phosphate_FormReg"/>
</dbReference>